<evidence type="ECO:0000256" key="3">
    <source>
        <dbReference type="ARBA" id="ARBA00023004"/>
    </source>
</evidence>
<dbReference type="EMBL" id="RXHU01000015">
    <property type="protein sequence ID" value="RTE10679.1"/>
    <property type="molecule type" value="Genomic_DNA"/>
</dbReference>
<dbReference type="PANTHER" id="PTHR21496">
    <property type="entry name" value="FERREDOXIN-RELATED"/>
    <property type="match status" value="1"/>
</dbReference>
<dbReference type="SUPFAM" id="SSF50022">
    <property type="entry name" value="ISP domain"/>
    <property type="match status" value="1"/>
</dbReference>
<dbReference type="GO" id="GO:0016705">
    <property type="term" value="F:oxidoreductase activity, acting on paired donors, with incorporation or reduction of molecular oxygen"/>
    <property type="evidence" value="ECO:0007669"/>
    <property type="project" value="UniProtKB-ARBA"/>
</dbReference>
<dbReference type="PROSITE" id="PS51296">
    <property type="entry name" value="RIESKE"/>
    <property type="match status" value="1"/>
</dbReference>
<organism evidence="6 7">
    <name type="scientific">Paenibacillus whitsoniae</name>
    <dbReference type="NCBI Taxonomy" id="2496558"/>
    <lineage>
        <taxon>Bacteria</taxon>
        <taxon>Bacillati</taxon>
        <taxon>Bacillota</taxon>
        <taxon>Bacilli</taxon>
        <taxon>Bacillales</taxon>
        <taxon>Paenibacillaceae</taxon>
        <taxon>Paenibacillus</taxon>
    </lineage>
</organism>
<dbReference type="InterPro" id="IPR036922">
    <property type="entry name" value="Rieske_2Fe-2S_sf"/>
</dbReference>
<dbReference type="Pfam" id="PF00355">
    <property type="entry name" value="Rieske"/>
    <property type="match status" value="1"/>
</dbReference>
<dbReference type="PANTHER" id="PTHR21496:SF23">
    <property type="entry name" value="3-PHENYLPROPIONATE_CINNAMIC ACID DIOXYGENASE FERREDOXIN SUBUNIT"/>
    <property type="match status" value="1"/>
</dbReference>
<reference evidence="6 7" key="1">
    <citation type="submission" date="2018-12" db="EMBL/GenBank/DDBJ databases">
        <title>Bacillus ochoae sp. nov., Paenibacillus whitsoniae sp. nov., Paenibacillus spiritus sp. nov. Isolated from the Mars Exploration Rover during spacecraft assembly.</title>
        <authorList>
            <person name="Seuylemezian A."/>
            <person name="Vaishampayan P."/>
        </authorList>
    </citation>
    <scope>NUCLEOTIDE SEQUENCE [LARGE SCALE GENOMIC DNA]</scope>
    <source>
        <strain evidence="6 7">MER 54</strain>
    </source>
</reference>
<evidence type="ECO:0000256" key="1">
    <source>
        <dbReference type="ARBA" id="ARBA00022714"/>
    </source>
</evidence>
<dbReference type="AlphaFoldDB" id="A0A3S0BXV7"/>
<dbReference type="RefSeq" id="WP_126140142.1">
    <property type="nucleotide sequence ID" value="NZ_RXHU01000015.1"/>
</dbReference>
<dbReference type="Proteomes" id="UP000276128">
    <property type="component" value="Unassembled WGS sequence"/>
</dbReference>
<comment type="caution">
    <text evidence="6">The sequence shown here is derived from an EMBL/GenBank/DDBJ whole genome shotgun (WGS) entry which is preliminary data.</text>
</comment>
<protein>
    <submittedName>
        <fullName evidence="6">Rieske (2Fe-2S) protein</fullName>
    </submittedName>
</protein>
<gene>
    <name evidence="6" type="ORF">EJQ19_05240</name>
</gene>
<dbReference type="GO" id="GO:0046872">
    <property type="term" value="F:metal ion binding"/>
    <property type="evidence" value="ECO:0007669"/>
    <property type="project" value="UniProtKB-KW"/>
</dbReference>
<keyword evidence="3" id="KW-0408">Iron</keyword>
<keyword evidence="1" id="KW-0001">2Fe-2S</keyword>
<dbReference type="GO" id="GO:0051537">
    <property type="term" value="F:2 iron, 2 sulfur cluster binding"/>
    <property type="evidence" value="ECO:0007669"/>
    <property type="project" value="UniProtKB-KW"/>
</dbReference>
<sequence>MDLYPVSAVDDLPEGKFKIVQVGKRSIGVYNVKGDYYAVLNYCPHQGAELCKGPVCGTTLESNVFEFIYGRDQEIVRCPWHGWEFDLKTGKSLFSEKVRTRSYPVVVENGTVHLVIGAEANKEGTHV</sequence>
<accession>A0A3S0BXV7</accession>
<dbReference type="Gene3D" id="2.102.10.10">
    <property type="entry name" value="Rieske [2Fe-2S] iron-sulphur domain"/>
    <property type="match status" value="1"/>
</dbReference>
<dbReference type="GO" id="GO:0004497">
    <property type="term" value="F:monooxygenase activity"/>
    <property type="evidence" value="ECO:0007669"/>
    <property type="project" value="UniProtKB-ARBA"/>
</dbReference>
<evidence type="ECO:0000313" key="6">
    <source>
        <dbReference type="EMBL" id="RTE10679.1"/>
    </source>
</evidence>
<keyword evidence="4" id="KW-0411">Iron-sulfur</keyword>
<dbReference type="OrthoDB" id="9795104at2"/>
<keyword evidence="2" id="KW-0479">Metal-binding</keyword>
<name>A0A3S0BXV7_9BACL</name>
<feature type="domain" description="Rieske" evidence="5">
    <location>
        <begin position="3"/>
        <end position="114"/>
    </location>
</feature>
<keyword evidence="7" id="KW-1185">Reference proteome</keyword>
<evidence type="ECO:0000259" key="5">
    <source>
        <dbReference type="PROSITE" id="PS51296"/>
    </source>
</evidence>
<proteinExistence type="predicted"/>
<evidence type="ECO:0000256" key="2">
    <source>
        <dbReference type="ARBA" id="ARBA00022723"/>
    </source>
</evidence>
<evidence type="ECO:0000256" key="4">
    <source>
        <dbReference type="ARBA" id="ARBA00023014"/>
    </source>
</evidence>
<dbReference type="InterPro" id="IPR017941">
    <property type="entry name" value="Rieske_2Fe-2S"/>
</dbReference>
<evidence type="ECO:0000313" key="7">
    <source>
        <dbReference type="Proteomes" id="UP000276128"/>
    </source>
</evidence>